<dbReference type="PRINTS" id="PR00313">
    <property type="entry name" value="CABNDNGRPT"/>
</dbReference>
<evidence type="ECO:0000313" key="9">
    <source>
        <dbReference type="EMBL" id="OWF65914.1"/>
    </source>
</evidence>
<evidence type="ECO:0000256" key="3">
    <source>
        <dbReference type="ARBA" id="ARBA00022670"/>
    </source>
</evidence>
<name>A0A210RY78_9BURK</name>
<dbReference type="GO" id="GO:0031012">
    <property type="term" value="C:extracellular matrix"/>
    <property type="evidence" value="ECO:0007669"/>
    <property type="project" value="InterPro"/>
</dbReference>
<dbReference type="Pfam" id="PF00413">
    <property type="entry name" value="Peptidase_M10"/>
    <property type="match status" value="1"/>
</dbReference>
<keyword evidence="7" id="KW-0862">Zinc</keyword>
<dbReference type="Proteomes" id="UP000196880">
    <property type="component" value="Unassembled WGS sequence"/>
</dbReference>
<dbReference type="OrthoDB" id="8607307at2"/>
<dbReference type="Gene3D" id="2.60.120.380">
    <property type="match status" value="1"/>
</dbReference>
<evidence type="ECO:0000256" key="6">
    <source>
        <dbReference type="ARBA" id="ARBA00022801"/>
    </source>
</evidence>
<dbReference type="GO" id="GO:0005509">
    <property type="term" value="F:calcium ion binding"/>
    <property type="evidence" value="ECO:0007669"/>
    <property type="project" value="InterPro"/>
</dbReference>
<dbReference type="Pfam" id="PF08548">
    <property type="entry name" value="Peptidase_M10_C"/>
    <property type="match status" value="1"/>
</dbReference>
<dbReference type="InterPro" id="IPR013858">
    <property type="entry name" value="Peptidase_M10B_C"/>
</dbReference>
<evidence type="ECO:0000256" key="1">
    <source>
        <dbReference type="ARBA" id="ARBA00004613"/>
    </source>
</evidence>
<keyword evidence="6" id="KW-0378">Hydrolase</keyword>
<accession>A0A210RY78</accession>
<keyword evidence="10" id="KW-1185">Reference proteome</keyword>
<evidence type="ECO:0000259" key="8">
    <source>
        <dbReference type="SMART" id="SM00235"/>
    </source>
</evidence>
<protein>
    <recommendedName>
        <fullName evidence="8">Peptidase metallopeptidase domain-containing protein</fullName>
    </recommendedName>
</protein>
<keyword evidence="3" id="KW-0645">Protease</keyword>
<dbReference type="GO" id="GO:0005615">
    <property type="term" value="C:extracellular space"/>
    <property type="evidence" value="ECO:0007669"/>
    <property type="project" value="InterPro"/>
</dbReference>
<dbReference type="Gene3D" id="3.40.390.10">
    <property type="entry name" value="Collagenase (Catalytic Domain)"/>
    <property type="match status" value="1"/>
</dbReference>
<evidence type="ECO:0000256" key="7">
    <source>
        <dbReference type="ARBA" id="ARBA00022833"/>
    </source>
</evidence>
<dbReference type="InterPro" id="IPR006026">
    <property type="entry name" value="Peptidase_Metallo"/>
</dbReference>
<dbReference type="InterPro" id="IPR011049">
    <property type="entry name" value="Serralysin-like_metalloprot_C"/>
</dbReference>
<dbReference type="RefSeq" id="WP_087910147.1">
    <property type="nucleotide sequence ID" value="NZ_NAIA01000003.1"/>
</dbReference>
<dbReference type="Gene3D" id="2.150.10.10">
    <property type="entry name" value="Serralysin-like metalloprotease, C-terminal"/>
    <property type="match status" value="1"/>
</dbReference>
<gene>
    <name evidence="9" type="ORF">B6A14_09155</name>
</gene>
<dbReference type="InterPro" id="IPR024079">
    <property type="entry name" value="MetalloPept_cat_dom_sf"/>
</dbReference>
<organism evidence="9 10">
    <name type="scientific">Polynucleobacter hirudinilacicola</name>
    <dbReference type="NCBI Taxonomy" id="1743166"/>
    <lineage>
        <taxon>Bacteria</taxon>
        <taxon>Pseudomonadati</taxon>
        <taxon>Pseudomonadota</taxon>
        <taxon>Betaproteobacteria</taxon>
        <taxon>Burkholderiales</taxon>
        <taxon>Burkholderiaceae</taxon>
        <taxon>Polynucleobacter</taxon>
    </lineage>
</organism>
<comment type="subcellular location">
    <subcellularLocation>
        <location evidence="1">Secreted</location>
    </subcellularLocation>
</comment>
<reference evidence="9 10" key="1">
    <citation type="submission" date="2017-03" db="EMBL/GenBank/DDBJ databases">
        <title>New species Polynucleobacter sp. MWH-EgelM1-30-B4.</title>
        <authorList>
            <person name="Hahn M.W."/>
        </authorList>
    </citation>
    <scope>NUCLEOTIDE SEQUENCE [LARGE SCALE GENOMIC DNA]</scope>
    <source>
        <strain evidence="9 10">MWH-EgelM1-30-B4</strain>
    </source>
</reference>
<dbReference type="InterPro" id="IPR001818">
    <property type="entry name" value="Pept_M10_metallopeptidase"/>
</dbReference>
<sequence>MNNQTLFDPLLNSLQTSFFARTNPNVNAVISTATSPYATTLFPAISIGPNLAEKVDALATIKTTYTLAVGQTARGEISAKGDHDFYKVSLVAGQTYTFAEIGTGVSSLKDPFLAIVNASGKRVASNDDGGPGSSALLTYKPTASGTYFIDAGAFNNGSTGQYGVSVTAGTKASFDIEMAAGALDSYTSWGSLTSASAVNVTYSFRSSAPTTYAPPTNFSPLSSEEITAVKAILKLWSDVAQVTFTQVVDTTINGITEYSNNGTMAISNYSANDGAGAFAYYPGSTAASSSAGDLWLNLAGGVSTSGVTPGTYPFFAIMHEAGHALGLAHPGDYNAGVGVSITYANSAQFVQDTEMYSVMSYFGGSYTGGTPGGFATAYTPMLLDIYEIQQMYGANTATRATNTTYGFNATSDAQTSFSMTTAVIPQFCIWDGGGVDTLDCSGYSAAQNISLIAGTFSSVDGGTNNVSIALNCAVENAIGGSGNDSIVANASVNQLTGGAGTDIFKYFSAADSGLLALDRILDFAAGDKLDLSVLDANTATTANDVFKFIGGNQFSGVAGELRFDALSGQVQANMDANVNVDFAVAVNLIGGASLADTSFVL</sequence>
<dbReference type="CDD" id="cd04277">
    <property type="entry name" value="ZnMc_serralysin_like"/>
    <property type="match status" value="1"/>
</dbReference>
<dbReference type="SUPFAM" id="SSF51120">
    <property type="entry name" value="beta-Roll"/>
    <property type="match status" value="1"/>
</dbReference>
<dbReference type="GO" id="GO:0006508">
    <property type="term" value="P:proteolysis"/>
    <property type="evidence" value="ECO:0007669"/>
    <property type="project" value="UniProtKB-KW"/>
</dbReference>
<evidence type="ECO:0000256" key="4">
    <source>
        <dbReference type="ARBA" id="ARBA00022723"/>
    </source>
</evidence>
<dbReference type="SUPFAM" id="SSF89260">
    <property type="entry name" value="Collagen-binding domain"/>
    <property type="match status" value="1"/>
</dbReference>
<proteinExistence type="predicted"/>
<dbReference type="GO" id="GO:0004222">
    <property type="term" value="F:metalloendopeptidase activity"/>
    <property type="evidence" value="ECO:0007669"/>
    <property type="project" value="InterPro"/>
</dbReference>
<keyword evidence="5" id="KW-0677">Repeat</keyword>
<dbReference type="AlphaFoldDB" id="A0A210RY78"/>
<feature type="domain" description="Peptidase metallopeptidase" evidence="8">
    <location>
        <begin position="185"/>
        <end position="364"/>
    </location>
</feature>
<dbReference type="InterPro" id="IPR034033">
    <property type="entry name" value="Serralysin-like"/>
</dbReference>
<dbReference type="SUPFAM" id="SSF55486">
    <property type="entry name" value="Metalloproteases ('zincins'), catalytic domain"/>
    <property type="match status" value="1"/>
</dbReference>
<dbReference type="EMBL" id="NAIA01000003">
    <property type="protein sequence ID" value="OWF65914.1"/>
    <property type="molecule type" value="Genomic_DNA"/>
</dbReference>
<dbReference type="GO" id="GO:0008270">
    <property type="term" value="F:zinc ion binding"/>
    <property type="evidence" value="ECO:0007669"/>
    <property type="project" value="InterPro"/>
</dbReference>
<dbReference type="SMART" id="SM00235">
    <property type="entry name" value="ZnMc"/>
    <property type="match status" value="1"/>
</dbReference>
<evidence type="ECO:0000256" key="5">
    <source>
        <dbReference type="ARBA" id="ARBA00022737"/>
    </source>
</evidence>
<evidence type="ECO:0000256" key="2">
    <source>
        <dbReference type="ARBA" id="ARBA00022525"/>
    </source>
</evidence>
<comment type="caution">
    <text evidence="9">The sequence shown here is derived from an EMBL/GenBank/DDBJ whole genome shotgun (WGS) entry which is preliminary data.</text>
</comment>
<evidence type="ECO:0000313" key="10">
    <source>
        <dbReference type="Proteomes" id="UP000196880"/>
    </source>
</evidence>
<keyword evidence="2" id="KW-0964">Secreted</keyword>
<keyword evidence="4" id="KW-0479">Metal-binding</keyword>